<protein>
    <submittedName>
        <fullName evidence="1">Uncharacterized protein</fullName>
    </submittedName>
</protein>
<proteinExistence type="predicted"/>
<dbReference type="Proteomes" id="UP000054359">
    <property type="component" value="Unassembled WGS sequence"/>
</dbReference>
<dbReference type="AlphaFoldDB" id="A0A087UJW8"/>
<accession>A0A087UJW8</accession>
<feature type="non-terminal residue" evidence="1">
    <location>
        <position position="1"/>
    </location>
</feature>
<evidence type="ECO:0000313" key="1">
    <source>
        <dbReference type="EMBL" id="KFM77657.1"/>
    </source>
</evidence>
<reference evidence="1 2" key="1">
    <citation type="submission" date="2013-11" db="EMBL/GenBank/DDBJ databases">
        <title>Genome sequencing of Stegodyphus mimosarum.</title>
        <authorList>
            <person name="Bechsgaard J."/>
        </authorList>
    </citation>
    <scope>NUCLEOTIDE SEQUENCE [LARGE SCALE GENOMIC DNA]</scope>
</reference>
<feature type="non-terminal residue" evidence="1">
    <location>
        <position position="51"/>
    </location>
</feature>
<dbReference type="EMBL" id="KK120163">
    <property type="protein sequence ID" value="KFM77657.1"/>
    <property type="molecule type" value="Genomic_DNA"/>
</dbReference>
<name>A0A087UJW8_STEMI</name>
<organism evidence="1 2">
    <name type="scientific">Stegodyphus mimosarum</name>
    <name type="common">African social velvet spider</name>
    <dbReference type="NCBI Taxonomy" id="407821"/>
    <lineage>
        <taxon>Eukaryota</taxon>
        <taxon>Metazoa</taxon>
        <taxon>Ecdysozoa</taxon>
        <taxon>Arthropoda</taxon>
        <taxon>Chelicerata</taxon>
        <taxon>Arachnida</taxon>
        <taxon>Araneae</taxon>
        <taxon>Araneomorphae</taxon>
        <taxon>Entelegynae</taxon>
        <taxon>Eresoidea</taxon>
        <taxon>Eresidae</taxon>
        <taxon>Stegodyphus</taxon>
    </lineage>
</organism>
<gene>
    <name evidence="1" type="ORF">X975_09924</name>
</gene>
<keyword evidence="2" id="KW-1185">Reference proteome</keyword>
<evidence type="ECO:0000313" key="2">
    <source>
        <dbReference type="Proteomes" id="UP000054359"/>
    </source>
</evidence>
<dbReference type="OrthoDB" id="10494949at2759"/>
<sequence length="51" mass="5726">GIVVGCIVLLLIITLVILYLLKAERMCFNRTKLAAVPLTQDEENRTPVRKS</sequence>